<feature type="compositionally biased region" description="Basic residues" evidence="1">
    <location>
        <begin position="134"/>
        <end position="145"/>
    </location>
</feature>
<dbReference type="AlphaFoldDB" id="A0A8D8D3S3"/>
<protein>
    <submittedName>
        <fullName evidence="2">(northern house mosquito) hypothetical protein</fullName>
    </submittedName>
</protein>
<dbReference type="EMBL" id="HBUE01149478">
    <property type="protein sequence ID" value="CAG6504410.1"/>
    <property type="molecule type" value="Transcribed_RNA"/>
</dbReference>
<feature type="region of interest" description="Disordered" evidence="1">
    <location>
        <begin position="60"/>
        <end position="164"/>
    </location>
</feature>
<name>A0A8D8D3S3_CULPI</name>
<evidence type="ECO:0000256" key="1">
    <source>
        <dbReference type="SAM" id="MobiDB-lite"/>
    </source>
</evidence>
<dbReference type="EMBL" id="HBUE01149476">
    <property type="protein sequence ID" value="CAG6504408.1"/>
    <property type="molecule type" value="Transcribed_RNA"/>
</dbReference>
<evidence type="ECO:0000313" key="2">
    <source>
        <dbReference type="EMBL" id="CAG6504408.1"/>
    </source>
</evidence>
<accession>A0A8D8D3S3</accession>
<dbReference type="EMBL" id="HBUE01254445">
    <property type="protein sequence ID" value="CAG6555684.1"/>
    <property type="molecule type" value="Transcribed_RNA"/>
</dbReference>
<reference evidence="2" key="1">
    <citation type="submission" date="2021-05" db="EMBL/GenBank/DDBJ databases">
        <authorList>
            <person name="Alioto T."/>
            <person name="Alioto T."/>
            <person name="Gomez Garrido J."/>
        </authorList>
    </citation>
    <scope>NUCLEOTIDE SEQUENCE</scope>
</reference>
<dbReference type="EMBL" id="HBUE01254447">
    <property type="protein sequence ID" value="CAG6555686.1"/>
    <property type="molecule type" value="Transcribed_RNA"/>
</dbReference>
<organism evidence="2">
    <name type="scientific">Culex pipiens</name>
    <name type="common">House mosquito</name>
    <dbReference type="NCBI Taxonomy" id="7175"/>
    <lineage>
        <taxon>Eukaryota</taxon>
        <taxon>Metazoa</taxon>
        <taxon>Ecdysozoa</taxon>
        <taxon>Arthropoda</taxon>
        <taxon>Hexapoda</taxon>
        <taxon>Insecta</taxon>
        <taxon>Pterygota</taxon>
        <taxon>Neoptera</taxon>
        <taxon>Endopterygota</taxon>
        <taxon>Diptera</taxon>
        <taxon>Nematocera</taxon>
        <taxon>Culicoidea</taxon>
        <taxon>Culicidae</taxon>
        <taxon>Culicinae</taxon>
        <taxon>Culicini</taxon>
        <taxon>Culex</taxon>
        <taxon>Culex</taxon>
    </lineage>
</organism>
<proteinExistence type="predicted"/>
<sequence length="164" mass="18007">MHGPVLLLRGQVWPVRHTVPHPGHEVHRAAAEHPCQRNKNQDRQLPVRCLFPARGPKGKLSVLPQKDGSQVAVPGQDAKQLGIRSGPAEPVRIEPEGGRKLRNRTAATFPAKIGNRRPGTGGPSRCKCGAGKLPRGKLRRQRVPHHPPEVAGQDEEDHLQDTRD</sequence>